<evidence type="ECO:0000313" key="3">
    <source>
        <dbReference type="Proteomes" id="UP001207408"/>
    </source>
</evidence>
<feature type="chain" id="PRO_5042264521" description="DUF4468 domain-containing protein" evidence="1">
    <location>
        <begin position="21"/>
        <end position="203"/>
    </location>
</feature>
<feature type="signal peptide" evidence="1">
    <location>
        <begin position="1"/>
        <end position="20"/>
    </location>
</feature>
<evidence type="ECO:0008006" key="4">
    <source>
        <dbReference type="Google" id="ProtNLM"/>
    </source>
</evidence>
<reference evidence="2" key="1">
    <citation type="submission" date="2022-10" db="EMBL/GenBank/DDBJ databases">
        <authorList>
            <person name="Yu W.X."/>
        </authorList>
    </citation>
    <scope>NUCLEOTIDE SEQUENCE</scope>
    <source>
        <strain evidence="2">D04</strain>
    </source>
</reference>
<evidence type="ECO:0000313" key="2">
    <source>
        <dbReference type="EMBL" id="MCW3805093.1"/>
    </source>
</evidence>
<dbReference type="EMBL" id="JAPDPI010000008">
    <property type="protein sequence ID" value="MCW3805093.1"/>
    <property type="molecule type" value="Genomic_DNA"/>
</dbReference>
<protein>
    <recommendedName>
        <fullName evidence="4">DUF4468 domain-containing protein</fullName>
    </recommendedName>
</protein>
<proteinExistence type="predicted"/>
<sequence>MKNIVICLTLLLLTCGAVQAQKIVIKSGSLDPIKSEKFFNITYDYNDVSVGKFENEEDYINKKVSEYNTKEPGRGDRWKEAWIGDRKARYQVSFEELLNKTLESNEIYVGEENTDSKYTMVLKTTFIEPGFNIYITKKPAMIHVIFKVVETANPSNVICEIISKNNPGRTFGDSDLDTGIRIKEAYAKCGKELGKFMIKKIYK</sequence>
<gene>
    <name evidence="2" type="ORF">OM074_05610</name>
</gene>
<evidence type="ECO:0000256" key="1">
    <source>
        <dbReference type="SAM" id="SignalP"/>
    </source>
</evidence>
<dbReference type="RefSeq" id="WP_301198335.1">
    <property type="nucleotide sequence ID" value="NZ_JAPDPI010000008.1"/>
</dbReference>
<name>A0AAE3MCA0_9BACT</name>
<keyword evidence="1" id="KW-0732">Signal</keyword>
<organism evidence="2 3">
    <name type="scientific">Plebeiibacterium marinum</name>
    <dbReference type="NCBI Taxonomy" id="2992111"/>
    <lineage>
        <taxon>Bacteria</taxon>
        <taxon>Pseudomonadati</taxon>
        <taxon>Bacteroidota</taxon>
        <taxon>Bacteroidia</taxon>
        <taxon>Marinilabiliales</taxon>
        <taxon>Marinilabiliaceae</taxon>
        <taxon>Plebeiibacterium</taxon>
    </lineage>
</organism>
<comment type="caution">
    <text evidence="2">The sequence shown here is derived from an EMBL/GenBank/DDBJ whole genome shotgun (WGS) entry which is preliminary data.</text>
</comment>
<accession>A0AAE3MCA0</accession>
<dbReference type="AlphaFoldDB" id="A0AAE3MCA0"/>
<dbReference type="Proteomes" id="UP001207408">
    <property type="component" value="Unassembled WGS sequence"/>
</dbReference>
<keyword evidence="3" id="KW-1185">Reference proteome</keyword>